<sequence>MFVDLTKAFDTISYERLRRTMEKFGCPGEFVSMVHQFHYGMLVRVPDDGDSTDAFPVTNGVKHGCVLAPALFSMMFSAMLSNAFLDDKESRIKIRYRLNGRRFNLGRLQAKTKVEEDFVHDFLFADDSTLNTATEAQSRRA</sequence>
<dbReference type="PANTHER" id="PTHR47027:SF26">
    <property type="entry name" value="REVERSE TRANSCRIPTASE DOMAIN-CONTAINING PROTEIN"/>
    <property type="match status" value="1"/>
</dbReference>
<keyword evidence="1" id="KW-1133">Transmembrane helix</keyword>
<feature type="domain" description="Reverse transcriptase" evidence="2">
    <location>
        <begin position="1"/>
        <end position="141"/>
    </location>
</feature>
<organism evidence="3 4">
    <name type="scientific">Pleurodeles waltl</name>
    <name type="common">Iberian ribbed newt</name>
    <dbReference type="NCBI Taxonomy" id="8319"/>
    <lineage>
        <taxon>Eukaryota</taxon>
        <taxon>Metazoa</taxon>
        <taxon>Chordata</taxon>
        <taxon>Craniata</taxon>
        <taxon>Vertebrata</taxon>
        <taxon>Euteleostomi</taxon>
        <taxon>Amphibia</taxon>
        <taxon>Batrachia</taxon>
        <taxon>Caudata</taxon>
        <taxon>Salamandroidea</taxon>
        <taxon>Salamandridae</taxon>
        <taxon>Pleurodelinae</taxon>
        <taxon>Pleurodeles</taxon>
    </lineage>
</organism>
<dbReference type="PANTHER" id="PTHR47027">
    <property type="entry name" value="REVERSE TRANSCRIPTASE DOMAIN-CONTAINING PROTEIN"/>
    <property type="match status" value="1"/>
</dbReference>
<feature type="transmembrane region" description="Helical" evidence="1">
    <location>
        <begin position="66"/>
        <end position="85"/>
    </location>
</feature>
<dbReference type="AlphaFoldDB" id="A0AAV7SIN4"/>
<dbReference type="Pfam" id="PF00078">
    <property type="entry name" value="RVT_1"/>
    <property type="match status" value="1"/>
</dbReference>
<keyword evidence="4" id="KW-1185">Reference proteome</keyword>
<comment type="caution">
    <text evidence="3">The sequence shown here is derived from an EMBL/GenBank/DDBJ whole genome shotgun (WGS) entry which is preliminary data.</text>
</comment>
<accession>A0AAV7SIN4</accession>
<gene>
    <name evidence="3" type="ORF">NDU88_004346</name>
</gene>
<evidence type="ECO:0000259" key="2">
    <source>
        <dbReference type="PROSITE" id="PS50878"/>
    </source>
</evidence>
<name>A0AAV7SIN4_PLEWA</name>
<dbReference type="InterPro" id="IPR000477">
    <property type="entry name" value="RT_dom"/>
</dbReference>
<dbReference type="EMBL" id="JANPWB010000008">
    <property type="protein sequence ID" value="KAJ1163894.1"/>
    <property type="molecule type" value="Genomic_DNA"/>
</dbReference>
<evidence type="ECO:0000313" key="3">
    <source>
        <dbReference type="EMBL" id="KAJ1163894.1"/>
    </source>
</evidence>
<proteinExistence type="predicted"/>
<dbReference type="PROSITE" id="PS50878">
    <property type="entry name" value="RT_POL"/>
    <property type="match status" value="1"/>
</dbReference>
<reference evidence="3" key="1">
    <citation type="journal article" date="2022" name="bioRxiv">
        <title>Sequencing and chromosome-scale assembly of the giantPleurodeles waltlgenome.</title>
        <authorList>
            <person name="Brown T."/>
            <person name="Elewa A."/>
            <person name="Iarovenko S."/>
            <person name="Subramanian E."/>
            <person name="Araus A.J."/>
            <person name="Petzold A."/>
            <person name="Susuki M."/>
            <person name="Suzuki K.-i.T."/>
            <person name="Hayashi T."/>
            <person name="Toyoda A."/>
            <person name="Oliveira C."/>
            <person name="Osipova E."/>
            <person name="Leigh N.D."/>
            <person name="Simon A."/>
            <person name="Yun M.H."/>
        </authorList>
    </citation>
    <scope>NUCLEOTIDE SEQUENCE</scope>
    <source>
        <strain evidence="3">20211129_DDA</strain>
        <tissue evidence="3">Liver</tissue>
    </source>
</reference>
<evidence type="ECO:0000256" key="1">
    <source>
        <dbReference type="SAM" id="Phobius"/>
    </source>
</evidence>
<keyword evidence="1" id="KW-0812">Transmembrane</keyword>
<dbReference type="Proteomes" id="UP001066276">
    <property type="component" value="Chromosome 4_2"/>
</dbReference>
<keyword evidence="1" id="KW-0472">Membrane</keyword>
<evidence type="ECO:0000313" key="4">
    <source>
        <dbReference type="Proteomes" id="UP001066276"/>
    </source>
</evidence>
<protein>
    <recommendedName>
        <fullName evidence="2">Reverse transcriptase domain-containing protein</fullName>
    </recommendedName>
</protein>